<comment type="subcellular location">
    <subcellularLocation>
        <location evidence="1">Cell membrane</location>
    </subcellularLocation>
    <subcellularLocation>
        <location evidence="9">Endomembrane system</location>
        <topology evidence="9">Single-pass membrane protein</topology>
    </subcellularLocation>
</comment>
<keyword evidence="3" id="KW-0812">Transmembrane</keyword>
<sequence>MLFVTMSSECSESICRSISNCTHLQDLILYGITLHDNILFQIRLTSISNCTHLQTLHLDNTQLDGILDLSRLTNLTSLGLWNVTMSSECIEFLCGSISNCTHLQILDLIGIALYNSILDPSRLTNLTSLSLWNVTMSSECIESLCGSISNCIHLQALTLYGITLNDSILDLSRQTNLTYLMLENVTMSSKCSESLYRSISNCTHLQELYLDDITLNDSILDQSRLTHLRLENVSMSSECSESM</sequence>
<dbReference type="Proteomes" id="UP001195483">
    <property type="component" value="Unassembled WGS sequence"/>
</dbReference>
<dbReference type="AlphaFoldDB" id="A0AAE0SJC5"/>
<dbReference type="SUPFAM" id="SSF52047">
    <property type="entry name" value="RNI-like"/>
    <property type="match status" value="1"/>
</dbReference>
<comment type="caution">
    <text evidence="10">The sequence shown here is derived from an EMBL/GenBank/DDBJ whole genome shotgun (WGS) entry which is preliminary data.</text>
</comment>
<dbReference type="Gene3D" id="3.80.10.10">
    <property type="entry name" value="Ribonuclease Inhibitor"/>
    <property type="match status" value="1"/>
</dbReference>
<gene>
    <name evidence="10" type="ORF">CHS0354_003211</name>
</gene>
<evidence type="ECO:0000256" key="4">
    <source>
        <dbReference type="ARBA" id="ARBA00022729"/>
    </source>
</evidence>
<organism evidence="10 11">
    <name type="scientific">Potamilus streckersoni</name>
    <dbReference type="NCBI Taxonomy" id="2493646"/>
    <lineage>
        <taxon>Eukaryota</taxon>
        <taxon>Metazoa</taxon>
        <taxon>Spiralia</taxon>
        <taxon>Lophotrochozoa</taxon>
        <taxon>Mollusca</taxon>
        <taxon>Bivalvia</taxon>
        <taxon>Autobranchia</taxon>
        <taxon>Heteroconchia</taxon>
        <taxon>Palaeoheterodonta</taxon>
        <taxon>Unionida</taxon>
        <taxon>Unionoidea</taxon>
        <taxon>Unionidae</taxon>
        <taxon>Ambleminae</taxon>
        <taxon>Lampsilini</taxon>
        <taxon>Potamilus</taxon>
    </lineage>
</organism>
<dbReference type="PANTHER" id="PTHR48052:SF8">
    <property type="entry name" value="LRR RECEPTOR-LIKE SERINE_THREONINE-PROTEIN KINASE FLS2"/>
    <property type="match status" value="1"/>
</dbReference>
<keyword evidence="11" id="KW-1185">Reference proteome</keyword>
<keyword evidence="4" id="KW-0732">Signal</keyword>
<evidence type="ECO:0000256" key="2">
    <source>
        <dbReference type="ARBA" id="ARBA00022475"/>
    </source>
</evidence>
<keyword evidence="5" id="KW-1133">Transmembrane helix</keyword>
<reference evidence="10" key="1">
    <citation type="journal article" date="2021" name="Genome Biol. Evol.">
        <title>A High-Quality Reference Genome for a Parasitic Bivalve with Doubly Uniparental Inheritance (Bivalvia: Unionida).</title>
        <authorList>
            <person name="Smith C.H."/>
        </authorList>
    </citation>
    <scope>NUCLEOTIDE SEQUENCE</scope>
    <source>
        <strain evidence="10">CHS0354</strain>
    </source>
</reference>
<keyword evidence="2" id="KW-1003">Cell membrane</keyword>
<keyword evidence="6" id="KW-0472">Membrane</keyword>
<proteinExistence type="predicted"/>
<evidence type="ECO:0000256" key="1">
    <source>
        <dbReference type="ARBA" id="ARBA00004236"/>
    </source>
</evidence>
<dbReference type="GO" id="GO:0005886">
    <property type="term" value="C:plasma membrane"/>
    <property type="evidence" value="ECO:0007669"/>
    <property type="project" value="UniProtKB-SubCell"/>
</dbReference>
<reference evidence="10" key="2">
    <citation type="journal article" date="2021" name="Genome Biol. Evol.">
        <title>Developing a high-quality reference genome for a parasitic bivalve with doubly uniparental inheritance (Bivalvia: Unionida).</title>
        <authorList>
            <person name="Smith C.H."/>
        </authorList>
    </citation>
    <scope>NUCLEOTIDE SEQUENCE</scope>
    <source>
        <strain evidence="10">CHS0354</strain>
        <tissue evidence="10">Mantle</tissue>
    </source>
</reference>
<reference evidence="10" key="3">
    <citation type="submission" date="2023-05" db="EMBL/GenBank/DDBJ databases">
        <authorList>
            <person name="Smith C.H."/>
        </authorList>
    </citation>
    <scope>NUCLEOTIDE SEQUENCE</scope>
    <source>
        <strain evidence="10">CHS0354</strain>
        <tissue evidence="10">Mantle</tissue>
    </source>
</reference>
<dbReference type="GO" id="GO:0012505">
    <property type="term" value="C:endomembrane system"/>
    <property type="evidence" value="ECO:0007669"/>
    <property type="project" value="UniProtKB-SubCell"/>
</dbReference>
<name>A0AAE0SJC5_9BIVA</name>
<evidence type="ECO:0000256" key="5">
    <source>
        <dbReference type="ARBA" id="ARBA00022989"/>
    </source>
</evidence>
<evidence type="ECO:0000313" key="10">
    <source>
        <dbReference type="EMBL" id="KAK3592774.1"/>
    </source>
</evidence>
<evidence type="ECO:0000256" key="8">
    <source>
        <dbReference type="ARBA" id="ARBA00023180"/>
    </source>
</evidence>
<dbReference type="InterPro" id="IPR032675">
    <property type="entry name" value="LRR_dom_sf"/>
</dbReference>
<evidence type="ECO:0000256" key="3">
    <source>
        <dbReference type="ARBA" id="ARBA00022692"/>
    </source>
</evidence>
<evidence type="ECO:0000256" key="7">
    <source>
        <dbReference type="ARBA" id="ARBA00023170"/>
    </source>
</evidence>
<keyword evidence="7" id="KW-0675">Receptor</keyword>
<keyword evidence="8" id="KW-0325">Glycoprotein</keyword>
<dbReference type="PANTHER" id="PTHR48052">
    <property type="entry name" value="UNNAMED PRODUCT"/>
    <property type="match status" value="1"/>
</dbReference>
<accession>A0AAE0SJC5</accession>
<evidence type="ECO:0000256" key="9">
    <source>
        <dbReference type="ARBA" id="ARBA00037847"/>
    </source>
</evidence>
<protein>
    <submittedName>
        <fullName evidence="10">Uncharacterized protein</fullName>
    </submittedName>
</protein>
<dbReference type="EMBL" id="JAEAOA010000264">
    <property type="protein sequence ID" value="KAK3592774.1"/>
    <property type="molecule type" value="Genomic_DNA"/>
</dbReference>
<evidence type="ECO:0000256" key="6">
    <source>
        <dbReference type="ARBA" id="ARBA00023136"/>
    </source>
</evidence>
<evidence type="ECO:0000313" key="11">
    <source>
        <dbReference type="Proteomes" id="UP001195483"/>
    </source>
</evidence>